<dbReference type="InterPro" id="IPR017853">
    <property type="entry name" value="GH"/>
</dbReference>
<protein>
    <recommendedName>
        <fullName evidence="3">Glycosyl hydrolase-like 10 domain-containing protein</fullName>
    </recommendedName>
</protein>
<dbReference type="EMBL" id="JACRSQ010000003">
    <property type="protein sequence ID" value="MBC8542599.1"/>
    <property type="molecule type" value="Genomic_DNA"/>
</dbReference>
<comment type="caution">
    <text evidence="1">The sequence shown here is derived from an EMBL/GenBank/DDBJ whole genome shotgun (WGS) entry which is preliminary data.</text>
</comment>
<evidence type="ECO:0000313" key="1">
    <source>
        <dbReference type="EMBL" id="MBC8542599.1"/>
    </source>
</evidence>
<proteinExistence type="predicted"/>
<dbReference type="RefSeq" id="WP_249289383.1">
    <property type="nucleotide sequence ID" value="NZ_JACRSQ010000003.1"/>
</dbReference>
<evidence type="ECO:0000313" key="2">
    <source>
        <dbReference type="Proteomes" id="UP000657006"/>
    </source>
</evidence>
<dbReference type="SUPFAM" id="SSF51445">
    <property type="entry name" value="(Trans)glycosidases"/>
    <property type="match status" value="1"/>
</dbReference>
<dbReference type="Proteomes" id="UP000657006">
    <property type="component" value="Unassembled WGS sequence"/>
</dbReference>
<dbReference type="AlphaFoldDB" id="A0A926HZX9"/>
<gene>
    <name evidence="1" type="ORF">H8730_03425</name>
</gene>
<organism evidence="1 2">
    <name type="scientific">Bianquea renquensis</name>
    <dbReference type="NCBI Taxonomy" id="2763661"/>
    <lineage>
        <taxon>Bacteria</taxon>
        <taxon>Bacillati</taxon>
        <taxon>Bacillota</taxon>
        <taxon>Clostridia</taxon>
        <taxon>Eubacteriales</taxon>
        <taxon>Bianqueaceae</taxon>
        <taxon>Bianquea</taxon>
    </lineage>
</organism>
<accession>A0A926HZX9</accession>
<keyword evidence="2" id="KW-1185">Reference proteome</keyword>
<sequence>MILNIDNTHFFVSRKAEDVTEKEINRFIDQYAGTQVSQLVFSINAMRASYDSRVFEPIWQGYDPEGGPDQPFLSALPSEESRQRFDNMMQNYCQLCGNGKNVFQHWIARTREVGISPWISTRMNDIHEVNDERHPFHSEFWRTHPEARRSMYHDVGWSDRALDFGRQDVRDRHFAFIEEIMELYDVDGLELDWMRFGYHFRPGFEEEGAVLLTEFTSDVRRLLDTWETRRGHKIELSARVPSRPATSLALGLDAVEWARRGLISRLVITPFWATSEADMPVEIWKQLLRGTDVKLEAGLELLLRAYPASKKVQTNSLGTVRGAAMALLSRGADDLYLYNYFDCVTCMDDLENYPTLLREVGELDTLRGKPRRHVVTYSDTWAVGEPAGYLLPATVTPHSVKAFAVPIGEAPAAAQQAYVVLGVAQEQDTGEETVWVNGTVCQEVKDILLSRPLPASPVRTWMIPAQALHKGRNVVEIQGFAGTLDWVEIKIV</sequence>
<dbReference type="Gene3D" id="3.20.20.80">
    <property type="entry name" value="Glycosidases"/>
    <property type="match status" value="1"/>
</dbReference>
<evidence type="ECO:0008006" key="3">
    <source>
        <dbReference type="Google" id="ProtNLM"/>
    </source>
</evidence>
<name>A0A926HZX9_9FIRM</name>
<reference evidence="1" key="1">
    <citation type="submission" date="2020-08" db="EMBL/GenBank/DDBJ databases">
        <title>Genome public.</title>
        <authorList>
            <person name="Liu C."/>
            <person name="Sun Q."/>
        </authorList>
    </citation>
    <scope>NUCLEOTIDE SEQUENCE</scope>
    <source>
        <strain evidence="1">NSJ-32</strain>
    </source>
</reference>